<keyword evidence="8" id="KW-0175">Coiled coil</keyword>
<dbReference type="EMBL" id="CP035108">
    <property type="protein sequence ID" value="QAR33074.1"/>
    <property type="molecule type" value="Genomic_DNA"/>
</dbReference>
<dbReference type="AlphaFoldDB" id="A0A410JY32"/>
<dbReference type="InterPro" id="IPR051906">
    <property type="entry name" value="TolC-like"/>
</dbReference>
<comment type="similarity">
    <text evidence="2">Belongs to the outer membrane factor (OMF) (TC 1.B.17) family.</text>
</comment>
<dbReference type="GO" id="GO:0015562">
    <property type="term" value="F:efflux transmembrane transporter activity"/>
    <property type="evidence" value="ECO:0007669"/>
    <property type="project" value="InterPro"/>
</dbReference>
<evidence type="ECO:0000256" key="2">
    <source>
        <dbReference type="ARBA" id="ARBA00007613"/>
    </source>
</evidence>
<dbReference type="GO" id="GO:0015288">
    <property type="term" value="F:porin activity"/>
    <property type="evidence" value="ECO:0007669"/>
    <property type="project" value="TreeGrafter"/>
</dbReference>
<dbReference type="Pfam" id="PF02321">
    <property type="entry name" value="OEP"/>
    <property type="match status" value="2"/>
</dbReference>
<dbReference type="PANTHER" id="PTHR30026">
    <property type="entry name" value="OUTER MEMBRANE PROTEIN TOLC"/>
    <property type="match status" value="1"/>
</dbReference>
<evidence type="ECO:0000313" key="10">
    <source>
        <dbReference type="EMBL" id="QAR33074.1"/>
    </source>
</evidence>
<feature type="coiled-coil region" evidence="8">
    <location>
        <begin position="137"/>
        <end position="164"/>
    </location>
</feature>
<evidence type="ECO:0000256" key="4">
    <source>
        <dbReference type="ARBA" id="ARBA00022452"/>
    </source>
</evidence>
<dbReference type="KEGG" id="gtl:EP073_06535"/>
<gene>
    <name evidence="10" type="ORF">EP073_06535</name>
</gene>
<keyword evidence="7" id="KW-0998">Cell outer membrane</keyword>
<keyword evidence="3" id="KW-0813">Transport</keyword>
<accession>A0A410JY32</accession>
<feature type="signal peptide" evidence="9">
    <location>
        <begin position="1"/>
        <end position="20"/>
    </location>
</feature>
<dbReference type="PANTHER" id="PTHR30026:SF20">
    <property type="entry name" value="OUTER MEMBRANE PROTEIN TOLC"/>
    <property type="match status" value="1"/>
</dbReference>
<proteinExistence type="inferred from homology"/>
<evidence type="ECO:0000313" key="11">
    <source>
        <dbReference type="Proteomes" id="UP000287502"/>
    </source>
</evidence>
<evidence type="ECO:0000256" key="3">
    <source>
        <dbReference type="ARBA" id="ARBA00022448"/>
    </source>
</evidence>
<dbReference type="Gene3D" id="1.20.1600.10">
    <property type="entry name" value="Outer membrane efflux proteins (OEP)"/>
    <property type="match status" value="1"/>
</dbReference>
<evidence type="ECO:0000256" key="5">
    <source>
        <dbReference type="ARBA" id="ARBA00022692"/>
    </source>
</evidence>
<keyword evidence="6" id="KW-0472">Membrane</keyword>
<dbReference type="OrthoDB" id="9780675at2"/>
<sequence>MIKKTAAAAFCLTFAVSAHALTLDEAVNKALANNHEITEYRYLTEQKENQVGTARSPFLPQLDATYGYQRSNEDNKYGLDKNQASSADVTVGYNLFRGGADTLNLRAAKSSLEAQKFMEESIKSDVVLDVKKAFFNILQAKKDVEAAKESVALLESQLKDAQLNYEVGISPKNEVLRVEAELASQRQALLQAQSTENTAVFELERLVNENIPADETYQDFAVPANQEMNSLSLFDSLKANRSELKYVRELVKAQNYTADATRRGGLPSVSVSASYNSYGDDAKPADRETSYDDEVIFGASATWSIFDGNARRSTAAAEKAYAMSLKHQELKTTAQMKYQLENALEQYSLATGSLTVAEKEVESAEENYRITENQYKQRVATATDLLDARVMLTRARNNYNKALYDIYKAMAEIERVVEQKVF</sequence>
<dbReference type="SUPFAM" id="SSF56954">
    <property type="entry name" value="Outer membrane efflux proteins (OEP)"/>
    <property type="match status" value="1"/>
</dbReference>
<dbReference type="RefSeq" id="WP_128466360.1">
    <property type="nucleotide sequence ID" value="NZ_CP035108.1"/>
</dbReference>
<dbReference type="Proteomes" id="UP000287502">
    <property type="component" value="Chromosome"/>
</dbReference>
<evidence type="ECO:0000256" key="8">
    <source>
        <dbReference type="SAM" id="Coils"/>
    </source>
</evidence>
<evidence type="ECO:0000256" key="9">
    <source>
        <dbReference type="SAM" id="SignalP"/>
    </source>
</evidence>
<keyword evidence="4" id="KW-1134">Transmembrane beta strand</keyword>
<dbReference type="GO" id="GO:0009279">
    <property type="term" value="C:cell outer membrane"/>
    <property type="evidence" value="ECO:0007669"/>
    <property type="project" value="UniProtKB-SubCell"/>
</dbReference>
<dbReference type="InterPro" id="IPR003423">
    <property type="entry name" value="OMP_efflux"/>
</dbReference>
<name>A0A410JY32_9BACT</name>
<feature type="chain" id="PRO_5019572235" evidence="9">
    <location>
        <begin position="21"/>
        <end position="422"/>
    </location>
</feature>
<keyword evidence="11" id="KW-1185">Reference proteome</keyword>
<organism evidence="10 11">
    <name type="scientific">Geovibrio thiophilus</name>
    <dbReference type="NCBI Taxonomy" id="139438"/>
    <lineage>
        <taxon>Bacteria</taxon>
        <taxon>Pseudomonadati</taxon>
        <taxon>Deferribacterota</taxon>
        <taxon>Deferribacteres</taxon>
        <taxon>Deferribacterales</taxon>
        <taxon>Geovibrionaceae</taxon>
        <taxon>Geovibrio</taxon>
    </lineage>
</organism>
<dbReference type="GO" id="GO:1990281">
    <property type="term" value="C:efflux pump complex"/>
    <property type="evidence" value="ECO:0007669"/>
    <property type="project" value="TreeGrafter"/>
</dbReference>
<comment type="subcellular location">
    <subcellularLocation>
        <location evidence="1">Cell outer membrane</location>
    </subcellularLocation>
</comment>
<evidence type="ECO:0000256" key="1">
    <source>
        <dbReference type="ARBA" id="ARBA00004442"/>
    </source>
</evidence>
<evidence type="ECO:0000256" key="7">
    <source>
        <dbReference type="ARBA" id="ARBA00023237"/>
    </source>
</evidence>
<reference evidence="10 11" key="1">
    <citation type="submission" date="2019-01" db="EMBL/GenBank/DDBJ databases">
        <title>Geovibrio thiophilus DSM 11263, complete genome.</title>
        <authorList>
            <person name="Spring S."/>
            <person name="Bunk B."/>
            <person name="Sproer C."/>
        </authorList>
    </citation>
    <scope>NUCLEOTIDE SEQUENCE [LARGE SCALE GENOMIC DNA]</scope>
    <source>
        <strain evidence="10 11">DSM 11263</strain>
    </source>
</reference>
<keyword evidence="5" id="KW-0812">Transmembrane</keyword>
<protein>
    <submittedName>
        <fullName evidence="10">TolC family protein</fullName>
    </submittedName>
</protein>
<keyword evidence="9" id="KW-0732">Signal</keyword>
<evidence type="ECO:0000256" key="6">
    <source>
        <dbReference type="ARBA" id="ARBA00023136"/>
    </source>
</evidence>